<gene>
    <name evidence="4" type="primary">LOC116299545</name>
</gene>
<dbReference type="InterPro" id="IPR001374">
    <property type="entry name" value="R3H_dom"/>
</dbReference>
<feature type="region of interest" description="Disordered" evidence="1">
    <location>
        <begin position="1"/>
        <end position="27"/>
    </location>
</feature>
<sequence length="220" mass="25452">MNQNRYIPPHRRRGLSSGGGRNERAHLDTRHFGKQEIVVTLKSKTKYQDLPGQQMEVKPLTPDILCQKFKLDFQQDKLRELMRWFRNIGRDDAKAVLEFPPCLDKGQRKDIHLLANNFGLGTSSQGFGDQRYLCVYTVEAAALGVEKISLTQEEKRKSDEVWFLVKKFGGRLVSKYSHNEISEMILADNLHPDLQDLFDKNQDILADEFADKCKIRSKKE</sequence>
<dbReference type="GeneID" id="116299545"/>
<proteinExistence type="predicted"/>
<evidence type="ECO:0000259" key="2">
    <source>
        <dbReference type="PROSITE" id="PS51061"/>
    </source>
</evidence>
<dbReference type="SUPFAM" id="SSF82708">
    <property type="entry name" value="R3H domain"/>
    <property type="match status" value="1"/>
</dbReference>
<feature type="domain" description="R3H" evidence="2">
    <location>
        <begin position="75"/>
        <end position="139"/>
    </location>
</feature>
<dbReference type="Proteomes" id="UP000515163">
    <property type="component" value="Unplaced"/>
</dbReference>
<dbReference type="AlphaFoldDB" id="A0A6P8IA80"/>
<keyword evidence="3" id="KW-1185">Reference proteome</keyword>
<dbReference type="PROSITE" id="PS51061">
    <property type="entry name" value="R3H"/>
    <property type="match status" value="1"/>
</dbReference>
<dbReference type="OrthoDB" id="29523at2759"/>
<organism evidence="3 4">
    <name type="scientific">Actinia tenebrosa</name>
    <name type="common">Australian red waratah sea anemone</name>
    <dbReference type="NCBI Taxonomy" id="6105"/>
    <lineage>
        <taxon>Eukaryota</taxon>
        <taxon>Metazoa</taxon>
        <taxon>Cnidaria</taxon>
        <taxon>Anthozoa</taxon>
        <taxon>Hexacorallia</taxon>
        <taxon>Actiniaria</taxon>
        <taxon>Actiniidae</taxon>
        <taxon>Actinia</taxon>
    </lineage>
</organism>
<dbReference type="RefSeq" id="XP_031564076.1">
    <property type="nucleotide sequence ID" value="XM_031708216.1"/>
</dbReference>
<dbReference type="Pfam" id="PF01424">
    <property type="entry name" value="R3H"/>
    <property type="match status" value="1"/>
</dbReference>
<evidence type="ECO:0000313" key="3">
    <source>
        <dbReference type="Proteomes" id="UP000515163"/>
    </source>
</evidence>
<dbReference type="GO" id="GO:0003676">
    <property type="term" value="F:nucleic acid binding"/>
    <property type="evidence" value="ECO:0007669"/>
    <property type="project" value="UniProtKB-UniRule"/>
</dbReference>
<dbReference type="InParanoid" id="A0A6P8IA80"/>
<accession>A0A6P8IA80</accession>
<protein>
    <submittedName>
        <fullName evidence="4">Uncharacterized protein LOC116299545</fullName>
    </submittedName>
</protein>
<dbReference type="CDD" id="cd02325">
    <property type="entry name" value="R3H"/>
    <property type="match status" value="1"/>
</dbReference>
<reference evidence="4" key="1">
    <citation type="submission" date="2025-08" db="UniProtKB">
        <authorList>
            <consortium name="RefSeq"/>
        </authorList>
    </citation>
    <scope>IDENTIFICATION</scope>
    <source>
        <tissue evidence="4">Tentacle</tissue>
    </source>
</reference>
<evidence type="ECO:0000313" key="4">
    <source>
        <dbReference type="RefSeq" id="XP_031564076.1"/>
    </source>
</evidence>
<name>A0A6P8IA80_ACTTE</name>
<dbReference type="Gene3D" id="3.30.1370.50">
    <property type="entry name" value="R3H-like domain"/>
    <property type="match status" value="1"/>
</dbReference>
<dbReference type="KEGG" id="aten:116299545"/>
<dbReference type="InterPro" id="IPR036867">
    <property type="entry name" value="R3H_dom_sf"/>
</dbReference>
<evidence type="ECO:0000256" key="1">
    <source>
        <dbReference type="SAM" id="MobiDB-lite"/>
    </source>
</evidence>